<keyword evidence="2" id="KW-0804">Transcription</keyword>
<sequence>MARHVSNRFNEICPENSLAPDHFSILSKLFREAIGGEGPPANLDHEGSVLESPSSRLTGSAVDGDALPSQNGFLVLVSETIPSEDVPRRETHVSSDETCFHANVLAIQEDSTLLNVVMANLPPYKQAESLTDIFFTYLESNWYYFDERWFRNLLAQLYNGMSPTLQPQCTSVCLVFLVLALGASFMHLKQPNAVHSPDHGAAWGELPGSNFYRFAIGLMPSVLAARSVESVQCCLLTALYILPTQNVSHFFTYLGLALRLAISLSLHLKGPDLQISPQAREVRARVFWTAYCIDRQTCIVMGLPAMLQVKDISAPLPQRQRELDELQPLKIDRLTAFTKLTLVMDKVTSSSPVEETREKFSWACSILEDWKRSLPTHLVALDDASLRANAHLDIMYEMTWIYIGRAALLRLVRKRLHKTAEVSEFDRSTNPRGQELSERCAKAGYTIIVWINLLRSRKKLAKFSYTDFHSCSSAIIILLLNDVLHPQNSYSSLIENGIDALRFMAGGSQLAKDALHLVERLHEGIRKFNRPHERSTQELGGSTSQDHYDNAAEVPSSSAEDATEYTASDFENFDAALFSDLEPSLLQYSNQDLSLFGFDGFYPTVEGTNESLWNWATPENPVLDWHTDPGHVGL</sequence>
<evidence type="ECO:0000313" key="6">
    <source>
        <dbReference type="EMBL" id="KAK5059210.1"/>
    </source>
</evidence>
<dbReference type="InterPro" id="IPR007219">
    <property type="entry name" value="XnlR_reg_dom"/>
</dbReference>
<keyword evidence="7" id="KW-1185">Reference proteome</keyword>
<dbReference type="PANTHER" id="PTHR47424:SF6">
    <property type="entry name" value="PROLINE UTILIZATION TRANS-ACTIVATOR"/>
    <property type="match status" value="1"/>
</dbReference>
<proteinExistence type="predicted"/>
<accession>A0ABR0J9U4</accession>
<dbReference type="SMART" id="SM00906">
    <property type="entry name" value="Fungal_trans"/>
    <property type="match status" value="1"/>
</dbReference>
<feature type="domain" description="Xylanolytic transcriptional activator regulatory" evidence="5">
    <location>
        <begin position="250"/>
        <end position="323"/>
    </location>
</feature>
<dbReference type="PANTHER" id="PTHR47424">
    <property type="entry name" value="REGULATORY PROTEIN GAL4"/>
    <property type="match status" value="1"/>
</dbReference>
<dbReference type="EMBL" id="JAVRRF010000013">
    <property type="protein sequence ID" value="KAK5059210.1"/>
    <property type="molecule type" value="Genomic_DNA"/>
</dbReference>
<keyword evidence="3" id="KW-0539">Nucleus</keyword>
<evidence type="ECO:0000259" key="5">
    <source>
        <dbReference type="SMART" id="SM00906"/>
    </source>
</evidence>
<evidence type="ECO:0000256" key="1">
    <source>
        <dbReference type="ARBA" id="ARBA00023015"/>
    </source>
</evidence>
<name>A0ABR0J9U4_9EURO</name>
<evidence type="ECO:0000256" key="4">
    <source>
        <dbReference type="SAM" id="MobiDB-lite"/>
    </source>
</evidence>
<dbReference type="Pfam" id="PF04082">
    <property type="entry name" value="Fungal_trans"/>
    <property type="match status" value="1"/>
</dbReference>
<feature type="region of interest" description="Disordered" evidence="4">
    <location>
        <begin position="529"/>
        <end position="561"/>
    </location>
</feature>
<organism evidence="6 7">
    <name type="scientific">Exophiala sideris</name>
    <dbReference type="NCBI Taxonomy" id="1016849"/>
    <lineage>
        <taxon>Eukaryota</taxon>
        <taxon>Fungi</taxon>
        <taxon>Dikarya</taxon>
        <taxon>Ascomycota</taxon>
        <taxon>Pezizomycotina</taxon>
        <taxon>Eurotiomycetes</taxon>
        <taxon>Chaetothyriomycetidae</taxon>
        <taxon>Chaetothyriales</taxon>
        <taxon>Herpotrichiellaceae</taxon>
        <taxon>Exophiala</taxon>
    </lineage>
</organism>
<comment type="caution">
    <text evidence="6">The sequence shown here is derived from an EMBL/GenBank/DDBJ whole genome shotgun (WGS) entry which is preliminary data.</text>
</comment>
<dbReference type="Proteomes" id="UP001345691">
    <property type="component" value="Unassembled WGS sequence"/>
</dbReference>
<gene>
    <name evidence="6" type="ORF">LTR69_006500</name>
</gene>
<evidence type="ECO:0000256" key="2">
    <source>
        <dbReference type="ARBA" id="ARBA00023163"/>
    </source>
</evidence>
<evidence type="ECO:0000313" key="7">
    <source>
        <dbReference type="Proteomes" id="UP001345691"/>
    </source>
</evidence>
<dbReference type="CDD" id="cd12148">
    <property type="entry name" value="fungal_TF_MHR"/>
    <property type="match status" value="1"/>
</dbReference>
<dbReference type="InterPro" id="IPR051127">
    <property type="entry name" value="Fungal_SecMet_Regulators"/>
</dbReference>
<protein>
    <recommendedName>
        <fullName evidence="5">Xylanolytic transcriptional activator regulatory domain-containing protein</fullName>
    </recommendedName>
</protein>
<reference evidence="6 7" key="1">
    <citation type="submission" date="2023-08" db="EMBL/GenBank/DDBJ databases">
        <title>Black Yeasts Isolated from many extreme environments.</title>
        <authorList>
            <person name="Coleine C."/>
            <person name="Stajich J.E."/>
            <person name="Selbmann L."/>
        </authorList>
    </citation>
    <scope>NUCLEOTIDE SEQUENCE [LARGE SCALE GENOMIC DNA]</scope>
    <source>
        <strain evidence="6 7">CCFEE 6328</strain>
    </source>
</reference>
<evidence type="ECO:0000256" key="3">
    <source>
        <dbReference type="ARBA" id="ARBA00023242"/>
    </source>
</evidence>
<keyword evidence="1" id="KW-0805">Transcription regulation</keyword>